<organism evidence="11 12">
    <name type="scientific">Fictibacillus enclensis</name>
    <dbReference type="NCBI Taxonomy" id="1017270"/>
    <lineage>
        <taxon>Bacteria</taxon>
        <taxon>Bacillati</taxon>
        <taxon>Bacillota</taxon>
        <taxon>Bacilli</taxon>
        <taxon>Bacillales</taxon>
        <taxon>Fictibacillaceae</taxon>
        <taxon>Fictibacillus</taxon>
    </lineage>
</organism>
<dbReference type="Gene3D" id="3.40.50.2300">
    <property type="match status" value="1"/>
</dbReference>
<dbReference type="InterPro" id="IPR001789">
    <property type="entry name" value="Sig_transdc_resp-reg_receiver"/>
</dbReference>
<evidence type="ECO:0000259" key="9">
    <source>
        <dbReference type="PROSITE" id="PS50110"/>
    </source>
</evidence>
<dbReference type="SMART" id="SM00862">
    <property type="entry name" value="Trans_reg_C"/>
    <property type="match status" value="1"/>
</dbReference>
<evidence type="ECO:0000256" key="2">
    <source>
        <dbReference type="ARBA" id="ARBA00022553"/>
    </source>
</evidence>
<dbReference type="AlphaFoldDB" id="A0A0V8JAE4"/>
<dbReference type="SUPFAM" id="SSF52172">
    <property type="entry name" value="CheY-like"/>
    <property type="match status" value="1"/>
</dbReference>
<comment type="caution">
    <text evidence="11">The sequence shown here is derived from an EMBL/GenBank/DDBJ whole genome shotgun (WGS) entry which is preliminary data.</text>
</comment>
<accession>A0A0V8JAE4</accession>
<dbReference type="InterPro" id="IPR011006">
    <property type="entry name" value="CheY-like_superfamily"/>
</dbReference>
<dbReference type="InterPro" id="IPR039420">
    <property type="entry name" value="WalR-like"/>
</dbReference>
<keyword evidence="6" id="KW-0804">Transcription</keyword>
<reference evidence="11 12" key="1">
    <citation type="journal article" date="2014" name="Antonie Van Leeuwenhoek">
        <title>Fictibacillus enclensis sp. nov., isolated from marine sediment.</title>
        <authorList>
            <person name="Dastager S.G."/>
            <person name="Mawlankar R."/>
            <person name="Srinivasan K."/>
            <person name="Tang S.K."/>
            <person name="Lee J.C."/>
            <person name="Ramana V.V."/>
            <person name="Shouche Y.S."/>
        </authorList>
    </citation>
    <scope>NUCLEOTIDE SEQUENCE [LARGE SCALE GENOMIC DNA]</scope>
    <source>
        <strain evidence="11 12">NIO-1003</strain>
    </source>
</reference>
<name>A0A0V8JAE4_9BACL</name>
<dbReference type="InterPro" id="IPR001867">
    <property type="entry name" value="OmpR/PhoB-type_DNA-bd"/>
</dbReference>
<dbReference type="GO" id="GO:0006355">
    <property type="term" value="P:regulation of DNA-templated transcription"/>
    <property type="evidence" value="ECO:0007669"/>
    <property type="project" value="InterPro"/>
</dbReference>
<dbReference type="CDD" id="cd17574">
    <property type="entry name" value="REC_OmpR"/>
    <property type="match status" value="1"/>
</dbReference>
<keyword evidence="5 8" id="KW-0238">DNA-binding</keyword>
<dbReference type="InterPro" id="IPR016032">
    <property type="entry name" value="Sig_transdc_resp-reg_C-effctor"/>
</dbReference>
<dbReference type="SMART" id="SM00448">
    <property type="entry name" value="REC"/>
    <property type="match status" value="1"/>
</dbReference>
<feature type="domain" description="Response regulatory" evidence="9">
    <location>
        <begin position="3"/>
        <end position="116"/>
    </location>
</feature>
<dbReference type="PANTHER" id="PTHR48111:SF73">
    <property type="entry name" value="ALKALINE PHOSPHATASE SYNTHESIS TRANSCRIPTIONAL REGULATORY PROTEIN PHOP"/>
    <property type="match status" value="1"/>
</dbReference>
<proteinExistence type="predicted"/>
<dbReference type="PROSITE" id="PS50110">
    <property type="entry name" value="RESPONSE_REGULATORY"/>
    <property type="match status" value="1"/>
</dbReference>
<dbReference type="PROSITE" id="PS51755">
    <property type="entry name" value="OMPR_PHOB"/>
    <property type="match status" value="1"/>
</dbReference>
<keyword evidence="12" id="KW-1185">Reference proteome</keyword>
<evidence type="ECO:0000256" key="6">
    <source>
        <dbReference type="ARBA" id="ARBA00023163"/>
    </source>
</evidence>
<dbReference type="GO" id="GO:0000156">
    <property type="term" value="F:phosphorelay response regulator activity"/>
    <property type="evidence" value="ECO:0007669"/>
    <property type="project" value="TreeGrafter"/>
</dbReference>
<feature type="modified residue" description="4-aspartylphosphate" evidence="7">
    <location>
        <position position="52"/>
    </location>
</feature>
<dbReference type="PANTHER" id="PTHR48111">
    <property type="entry name" value="REGULATOR OF RPOS"/>
    <property type="match status" value="1"/>
</dbReference>
<keyword evidence="3" id="KW-0902">Two-component regulatory system</keyword>
<dbReference type="GO" id="GO:0005829">
    <property type="term" value="C:cytosol"/>
    <property type="evidence" value="ECO:0007669"/>
    <property type="project" value="TreeGrafter"/>
</dbReference>
<evidence type="ECO:0000256" key="7">
    <source>
        <dbReference type="PROSITE-ProRule" id="PRU00169"/>
    </source>
</evidence>
<dbReference type="InterPro" id="IPR036388">
    <property type="entry name" value="WH-like_DNA-bd_sf"/>
</dbReference>
<protein>
    <submittedName>
        <fullName evidence="11">Two-component system response regulator</fullName>
    </submittedName>
</protein>
<dbReference type="GO" id="GO:0000976">
    <property type="term" value="F:transcription cis-regulatory region binding"/>
    <property type="evidence" value="ECO:0007669"/>
    <property type="project" value="TreeGrafter"/>
</dbReference>
<keyword evidence="2 7" id="KW-0597">Phosphoprotein</keyword>
<dbReference type="FunFam" id="1.10.10.10:FF:000018">
    <property type="entry name" value="DNA-binding response regulator ResD"/>
    <property type="match status" value="1"/>
</dbReference>
<dbReference type="Proteomes" id="UP000054099">
    <property type="component" value="Unassembled WGS sequence"/>
</dbReference>
<gene>
    <name evidence="11" type="ORF">AS030_15155</name>
</gene>
<keyword evidence="4" id="KW-0805">Transcription regulation</keyword>
<feature type="domain" description="OmpR/PhoB-type" evidence="10">
    <location>
        <begin position="128"/>
        <end position="227"/>
    </location>
</feature>
<dbReference type="GO" id="GO:0032993">
    <property type="term" value="C:protein-DNA complex"/>
    <property type="evidence" value="ECO:0007669"/>
    <property type="project" value="TreeGrafter"/>
</dbReference>
<dbReference type="FunFam" id="3.40.50.2300:FF:000001">
    <property type="entry name" value="DNA-binding response regulator PhoB"/>
    <property type="match status" value="1"/>
</dbReference>
<evidence type="ECO:0000313" key="11">
    <source>
        <dbReference type="EMBL" id="KSU83866.1"/>
    </source>
</evidence>
<dbReference type="Gene3D" id="1.10.10.10">
    <property type="entry name" value="Winged helix-like DNA-binding domain superfamily/Winged helix DNA-binding domain"/>
    <property type="match status" value="1"/>
</dbReference>
<dbReference type="RefSeq" id="WP_061972803.1">
    <property type="nucleotide sequence ID" value="NZ_FMAV01000002.1"/>
</dbReference>
<feature type="DNA-binding region" description="OmpR/PhoB-type" evidence="8">
    <location>
        <begin position="128"/>
        <end position="227"/>
    </location>
</feature>
<evidence type="ECO:0000256" key="5">
    <source>
        <dbReference type="ARBA" id="ARBA00023125"/>
    </source>
</evidence>
<dbReference type="SUPFAM" id="SSF46894">
    <property type="entry name" value="C-terminal effector domain of the bipartite response regulators"/>
    <property type="match status" value="1"/>
</dbReference>
<evidence type="ECO:0000313" key="12">
    <source>
        <dbReference type="Proteomes" id="UP000054099"/>
    </source>
</evidence>
<evidence type="ECO:0000256" key="4">
    <source>
        <dbReference type="ARBA" id="ARBA00023015"/>
    </source>
</evidence>
<dbReference type="Gene3D" id="6.10.250.690">
    <property type="match status" value="1"/>
</dbReference>
<dbReference type="Pfam" id="PF00072">
    <property type="entry name" value="Response_reg"/>
    <property type="match status" value="1"/>
</dbReference>
<sequence>MKTILIVDDEEKILEVVSSYLRNEGCQTIEAATGQAALEYIKRGHIDFVILDLMLPDYSGEDICQSIRQEASVPILMLTAKAKETERIKGLSLGADDYMVKPFSPRELVMRVKTILRRSNENDLLADQISYNQGELTINAKSKEVFLKGNSISLTPIEYKALLVFARHPKRTFTRDELVEKVLGYDYEGETRTIDQHIKNLRYKIENNPKEPRYIRTVFGMGYKFEGNRSED</sequence>
<evidence type="ECO:0000256" key="1">
    <source>
        <dbReference type="ARBA" id="ARBA00004496"/>
    </source>
</evidence>
<evidence type="ECO:0000256" key="8">
    <source>
        <dbReference type="PROSITE-ProRule" id="PRU01091"/>
    </source>
</evidence>
<evidence type="ECO:0000256" key="3">
    <source>
        <dbReference type="ARBA" id="ARBA00023012"/>
    </source>
</evidence>
<comment type="subcellular location">
    <subcellularLocation>
        <location evidence="1">Cytoplasm</location>
    </subcellularLocation>
</comment>
<evidence type="ECO:0000259" key="10">
    <source>
        <dbReference type="PROSITE" id="PS51755"/>
    </source>
</evidence>
<dbReference type="CDD" id="cd00383">
    <property type="entry name" value="trans_reg_C"/>
    <property type="match status" value="1"/>
</dbReference>
<dbReference type="EMBL" id="LNQN01000002">
    <property type="protein sequence ID" value="KSU83866.1"/>
    <property type="molecule type" value="Genomic_DNA"/>
</dbReference>
<dbReference type="OrthoDB" id="9802426at2"/>
<dbReference type="Pfam" id="PF00486">
    <property type="entry name" value="Trans_reg_C"/>
    <property type="match status" value="1"/>
</dbReference>